<proteinExistence type="predicted"/>
<dbReference type="SUPFAM" id="SSF48403">
    <property type="entry name" value="Ankyrin repeat"/>
    <property type="match status" value="1"/>
</dbReference>
<sequence length="547" mass="62369">MDKLDSLTLEDAPRAISNLPIEILRGIIDQVVLSTGFYAALELRLVNKLFDIITLDSVLDTDRNSHPDIGYLDVTPDLAYTALRRRVVDTTTRSPLLVSKIRTLTAKINTYEPSLPIDGIQAALCWASILECGATAIFNFRKGDSYASINEKHDKLNRELKKSSDEDDQRLDWYLCLIYTYKHDFDNLKRVYKRAGEKGKTVDIDYESPVFGTIPIIAARYATEEMAIWAYDSSKICKPKGPLRQEFLQYTASFGRIGVMKHLVDEEGDREEKYSAFTECPRWAATAGQMNLLQWLLTDGWVVFEDVSKEAKYIFLKACAHGDLEIAKWLVKEEGFEPEPGEKTKALRYGRPLCLATQSGNVELVSWLLGVNGMGSKDEMLLSFKWAMRYAGLDMVQLYFERGLPIDVTADNWIGGTVIKAAIDAGRKGRQEHLRWVMENGVVFKGGDEHVVVYKTAEGGSLQCLKVLRDLLDRYEVIALEEIQYAWDKKDRRAVETLLNDGIAKPEGFDQSALNSWEYETRIVSTFNCSRKSWGYWPHRWNYSTRF</sequence>
<dbReference type="AlphaFoldDB" id="A0AAV9V4G6"/>
<reference evidence="1 2" key="1">
    <citation type="submission" date="2019-10" db="EMBL/GenBank/DDBJ databases">
        <authorList>
            <person name="Palmer J.M."/>
        </authorList>
    </citation>
    <scope>NUCLEOTIDE SEQUENCE [LARGE SCALE GENOMIC DNA]</scope>
    <source>
        <strain evidence="1 2">TWF730</strain>
    </source>
</reference>
<keyword evidence="2" id="KW-1185">Reference proteome</keyword>
<name>A0AAV9V4G6_9PEZI</name>
<dbReference type="InterPro" id="IPR052050">
    <property type="entry name" value="SecEffector_AnkRepeat"/>
</dbReference>
<protein>
    <submittedName>
        <fullName evidence="1">Uncharacterized protein</fullName>
    </submittedName>
</protein>
<dbReference type="Proteomes" id="UP001373714">
    <property type="component" value="Unassembled WGS sequence"/>
</dbReference>
<organism evidence="1 2">
    <name type="scientific">Orbilia blumenaviensis</name>
    <dbReference type="NCBI Taxonomy" id="1796055"/>
    <lineage>
        <taxon>Eukaryota</taxon>
        <taxon>Fungi</taxon>
        <taxon>Dikarya</taxon>
        <taxon>Ascomycota</taxon>
        <taxon>Pezizomycotina</taxon>
        <taxon>Orbiliomycetes</taxon>
        <taxon>Orbiliales</taxon>
        <taxon>Orbiliaceae</taxon>
        <taxon>Orbilia</taxon>
    </lineage>
</organism>
<gene>
    <name evidence="1" type="ORF">TWF730_008370</name>
</gene>
<dbReference type="PANTHER" id="PTHR46586:SF3">
    <property type="entry name" value="ANKYRIN REPEAT-CONTAINING PROTEIN"/>
    <property type="match status" value="1"/>
</dbReference>
<dbReference type="Pfam" id="PF12796">
    <property type="entry name" value="Ank_2"/>
    <property type="match status" value="1"/>
</dbReference>
<dbReference type="InterPro" id="IPR002110">
    <property type="entry name" value="Ankyrin_rpt"/>
</dbReference>
<comment type="caution">
    <text evidence="1">The sequence shown here is derived from an EMBL/GenBank/DDBJ whole genome shotgun (WGS) entry which is preliminary data.</text>
</comment>
<evidence type="ECO:0000313" key="1">
    <source>
        <dbReference type="EMBL" id="KAK6353950.1"/>
    </source>
</evidence>
<evidence type="ECO:0000313" key="2">
    <source>
        <dbReference type="Proteomes" id="UP001373714"/>
    </source>
</evidence>
<dbReference type="Gene3D" id="1.25.40.20">
    <property type="entry name" value="Ankyrin repeat-containing domain"/>
    <property type="match status" value="1"/>
</dbReference>
<dbReference type="PANTHER" id="PTHR46586">
    <property type="entry name" value="ANKYRIN REPEAT-CONTAINING PROTEIN"/>
    <property type="match status" value="1"/>
</dbReference>
<accession>A0AAV9V4G6</accession>
<dbReference type="InterPro" id="IPR036770">
    <property type="entry name" value="Ankyrin_rpt-contain_sf"/>
</dbReference>
<dbReference type="EMBL" id="JAVHNS010000005">
    <property type="protein sequence ID" value="KAK6353950.1"/>
    <property type="molecule type" value="Genomic_DNA"/>
</dbReference>